<sequence>MCSKMSSGGRTMYLVTVLVLVSVVGANVNSTSEVIGSRMAWMKGLLDHHDWLELLTKKNIDLPKQCDEDLKTYLQALNAGQLWASKSKFSSGRTIFVGECLPASCGVPAVETVVRAAESAAAARAAAAGLAASLRTLSVRPVPGAYDLYADRKFQILASVVLLVIVLMVLASFYEGYLERKYRLLHEAGDLELAHDDVDHKNLNNNVPADGKSNADNKDKDLRRETCGMLSELLLSFSILTNGRTILSTQRPSDGALTCLHGIRFLSVLWVIMVHTYLTVFFIGDNKTMRVVTERNFMYQSVGNASYCVDTFFFIGGLLVTVLFLRSEDRKNARRAEKKEKQDINKNLNGFTNSALSISVISQQSFKEDLLDTKEKMYTKGEVLRMVKSFFVLFFYRVVRLTPAYAFVIGITEVSLRYIYNQSVFDPAIPDHITCDYFWWRNLLYINNLFSSKEMCMVWSWYMANDTQFYVVGIILLLISVKHPKLAAISLGLVLFSSWATTVYISVWHQYKARIQEPFEMFDALYDKPWSRIGPYLIGMMVGWYLHKTKCKVRIPYWLVAVGWVGSLAIIGSLIFGMVDGYFEVWPTAFYVSIGHTGWGVAVAWVAIACCCGYGGLVNSLLSYRGFLPLSRLTYCAYLVHPTIMVYTCFLLDGPFHLQNATVITIYAGYAVMAFLASFAISIAFEAPAVRLIRIISGGHKHKSQ</sequence>
<evidence type="ECO:0000313" key="4">
    <source>
        <dbReference type="EMBL" id="KAL0850327.1"/>
    </source>
</evidence>
<dbReference type="AlphaFoldDB" id="A0ABD0TM33"/>
<dbReference type="EMBL" id="JBEDNZ010000003">
    <property type="protein sequence ID" value="KAL0850327.1"/>
    <property type="molecule type" value="Genomic_DNA"/>
</dbReference>
<dbReference type="Proteomes" id="UP001549921">
    <property type="component" value="Unassembled WGS sequence"/>
</dbReference>
<keyword evidence="1" id="KW-0472">Membrane</keyword>
<gene>
    <name evidence="4" type="ORF">ABMA28_012160</name>
</gene>
<reference evidence="4 5" key="1">
    <citation type="submission" date="2024-06" db="EMBL/GenBank/DDBJ databases">
        <title>A chromosome-level genome assembly of beet webworm, Loxostege sticticalis.</title>
        <authorList>
            <person name="Zhang Y."/>
        </authorList>
    </citation>
    <scope>NUCLEOTIDE SEQUENCE [LARGE SCALE GENOMIC DNA]</scope>
    <source>
        <strain evidence="4">AQ028</strain>
        <tissue evidence="4">Male pupae</tissue>
    </source>
</reference>
<proteinExistence type="predicted"/>
<feature type="transmembrane region" description="Helical" evidence="1">
    <location>
        <begin position="390"/>
        <end position="411"/>
    </location>
</feature>
<evidence type="ECO:0000256" key="1">
    <source>
        <dbReference type="SAM" id="Phobius"/>
    </source>
</evidence>
<feature type="transmembrane region" description="Helical" evidence="1">
    <location>
        <begin position="459"/>
        <end position="479"/>
    </location>
</feature>
<protein>
    <recommendedName>
        <fullName evidence="3">Acyltransferase 3 domain-containing protein</fullName>
    </recommendedName>
</protein>
<feature type="transmembrane region" description="Helical" evidence="1">
    <location>
        <begin position="486"/>
        <end position="509"/>
    </location>
</feature>
<keyword evidence="1" id="KW-1133">Transmembrane helix</keyword>
<evidence type="ECO:0000313" key="5">
    <source>
        <dbReference type="Proteomes" id="UP001549921"/>
    </source>
</evidence>
<accession>A0ABD0TM33</accession>
<dbReference type="InterPro" id="IPR002656">
    <property type="entry name" value="Acyl_transf_3_dom"/>
</dbReference>
<dbReference type="InterPro" id="IPR052728">
    <property type="entry name" value="O2_lipid_transport_reg"/>
</dbReference>
<comment type="caution">
    <text evidence="4">The sequence shown here is derived from an EMBL/GenBank/DDBJ whole genome shotgun (WGS) entry which is preliminary data.</text>
</comment>
<feature type="chain" id="PRO_5044747306" description="Acyltransferase 3 domain-containing protein" evidence="2">
    <location>
        <begin position="27"/>
        <end position="705"/>
    </location>
</feature>
<feature type="transmembrane region" description="Helical" evidence="1">
    <location>
        <begin position="304"/>
        <end position="325"/>
    </location>
</feature>
<feature type="transmembrane region" description="Helical" evidence="1">
    <location>
        <begin position="636"/>
        <end position="658"/>
    </location>
</feature>
<keyword evidence="2" id="KW-0732">Signal</keyword>
<feature type="transmembrane region" description="Helical" evidence="1">
    <location>
        <begin position="664"/>
        <end position="685"/>
    </location>
</feature>
<dbReference type="Pfam" id="PF01757">
    <property type="entry name" value="Acyl_transf_3"/>
    <property type="match status" value="1"/>
</dbReference>
<feature type="signal peptide" evidence="2">
    <location>
        <begin position="1"/>
        <end position="26"/>
    </location>
</feature>
<feature type="domain" description="Acyltransferase 3" evidence="3">
    <location>
        <begin position="391"/>
        <end position="682"/>
    </location>
</feature>
<dbReference type="PANTHER" id="PTHR11161">
    <property type="entry name" value="O-ACYLTRANSFERASE"/>
    <property type="match status" value="1"/>
</dbReference>
<dbReference type="PANTHER" id="PTHR11161:SF69">
    <property type="entry name" value="NOSE RESISTANT TO FLUOXETINE PROTEIN 6-LIKE PROTEIN"/>
    <property type="match status" value="1"/>
</dbReference>
<organism evidence="4 5">
    <name type="scientific">Loxostege sticticalis</name>
    <name type="common">Beet webworm moth</name>
    <dbReference type="NCBI Taxonomy" id="481309"/>
    <lineage>
        <taxon>Eukaryota</taxon>
        <taxon>Metazoa</taxon>
        <taxon>Ecdysozoa</taxon>
        <taxon>Arthropoda</taxon>
        <taxon>Hexapoda</taxon>
        <taxon>Insecta</taxon>
        <taxon>Pterygota</taxon>
        <taxon>Neoptera</taxon>
        <taxon>Endopterygota</taxon>
        <taxon>Lepidoptera</taxon>
        <taxon>Glossata</taxon>
        <taxon>Ditrysia</taxon>
        <taxon>Pyraloidea</taxon>
        <taxon>Crambidae</taxon>
        <taxon>Pyraustinae</taxon>
        <taxon>Loxostege</taxon>
    </lineage>
</organism>
<feature type="transmembrane region" description="Helical" evidence="1">
    <location>
        <begin position="558"/>
        <end position="579"/>
    </location>
</feature>
<feature type="transmembrane region" description="Helical" evidence="1">
    <location>
        <begin position="529"/>
        <end position="546"/>
    </location>
</feature>
<name>A0ABD0TM33_LOXSC</name>
<feature type="transmembrane region" description="Helical" evidence="1">
    <location>
        <begin position="599"/>
        <end position="624"/>
    </location>
</feature>
<evidence type="ECO:0000259" key="3">
    <source>
        <dbReference type="Pfam" id="PF01757"/>
    </source>
</evidence>
<keyword evidence="1" id="KW-0812">Transmembrane</keyword>
<feature type="transmembrane region" description="Helical" evidence="1">
    <location>
        <begin position="154"/>
        <end position="174"/>
    </location>
</feature>
<feature type="transmembrane region" description="Helical" evidence="1">
    <location>
        <begin position="265"/>
        <end position="284"/>
    </location>
</feature>
<evidence type="ECO:0000256" key="2">
    <source>
        <dbReference type="SAM" id="SignalP"/>
    </source>
</evidence>